<dbReference type="Proteomes" id="UP001057580">
    <property type="component" value="Chromosome"/>
</dbReference>
<dbReference type="InterPro" id="IPR004360">
    <property type="entry name" value="Glyas_Fos-R_dOase_dom"/>
</dbReference>
<name>A0A9E7UC38_9EURY</name>
<feature type="domain" description="Glyoxalase/fosfomycin resistance/dioxygenase" evidence="1">
    <location>
        <begin position="9"/>
        <end position="108"/>
    </location>
</feature>
<dbReference type="EMBL" id="CP104003">
    <property type="protein sequence ID" value="UWM55893.1"/>
    <property type="molecule type" value="Genomic_DNA"/>
</dbReference>
<evidence type="ECO:0000313" key="2">
    <source>
        <dbReference type="EMBL" id="UWM55893.1"/>
    </source>
</evidence>
<keyword evidence="3" id="KW-1185">Reference proteome</keyword>
<sequence length="112" mass="12590">MDEGGIVFFRTGALDAVVDFYTKRVGATVWREQPDCTILEYDGFHFGFCDRADPETDGILTFVVPDRGGVDAAHERLAAAARETPHLNETYGIYQFFADDPEGRVVEFQCFE</sequence>
<gene>
    <name evidence="2" type="ORF">N0B31_06310</name>
</gene>
<proteinExistence type="predicted"/>
<dbReference type="SUPFAM" id="SSF54593">
    <property type="entry name" value="Glyoxalase/Bleomycin resistance protein/Dihydroxybiphenyl dioxygenase"/>
    <property type="match status" value="1"/>
</dbReference>
<dbReference type="CDD" id="cd06587">
    <property type="entry name" value="VOC"/>
    <property type="match status" value="1"/>
</dbReference>
<dbReference type="InterPro" id="IPR029068">
    <property type="entry name" value="Glyas_Bleomycin-R_OHBP_Dase"/>
</dbReference>
<dbReference type="GeneID" id="74942018"/>
<evidence type="ECO:0000313" key="3">
    <source>
        <dbReference type="Proteomes" id="UP001057580"/>
    </source>
</evidence>
<evidence type="ECO:0000259" key="1">
    <source>
        <dbReference type="Pfam" id="PF00903"/>
    </source>
</evidence>
<organism evidence="2 3">
    <name type="scientific">Salinirubellus salinus</name>
    <dbReference type="NCBI Taxonomy" id="1364945"/>
    <lineage>
        <taxon>Archaea</taxon>
        <taxon>Methanobacteriati</taxon>
        <taxon>Methanobacteriota</taxon>
        <taxon>Stenosarchaea group</taxon>
        <taxon>Halobacteria</taxon>
        <taxon>Halobacteriales</taxon>
        <taxon>Natronomonadaceae</taxon>
        <taxon>Salinirubellus</taxon>
    </lineage>
</organism>
<dbReference type="RefSeq" id="WP_260595004.1">
    <property type="nucleotide sequence ID" value="NZ_CP104003.1"/>
</dbReference>
<protein>
    <submittedName>
        <fullName evidence="2">VOC family protein</fullName>
    </submittedName>
</protein>
<dbReference type="Pfam" id="PF00903">
    <property type="entry name" value="Glyoxalase"/>
    <property type="match status" value="1"/>
</dbReference>
<dbReference type="AlphaFoldDB" id="A0A9E7UC38"/>
<dbReference type="Gene3D" id="3.10.180.10">
    <property type="entry name" value="2,3-Dihydroxybiphenyl 1,2-Dioxygenase, domain 1"/>
    <property type="match status" value="1"/>
</dbReference>
<reference evidence="2" key="1">
    <citation type="submission" date="2022-09" db="EMBL/GenBank/DDBJ databases">
        <title>Diverse halophilic archaea isolated from saline environments.</title>
        <authorList>
            <person name="Cui H.-L."/>
        </authorList>
    </citation>
    <scope>NUCLEOTIDE SEQUENCE</scope>
    <source>
        <strain evidence="2">ZS-35-S2</strain>
    </source>
</reference>
<dbReference type="KEGG" id="ssai:N0B31_06310"/>
<accession>A0A9E7UC38</accession>